<keyword evidence="1" id="KW-1133">Transmembrane helix</keyword>
<keyword evidence="1" id="KW-0472">Membrane</keyword>
<evidence type="ECO:0008006" key="4">
    <source>
        <dbReference type="Google" id="ProtNLM"/>
    </source>
</evidence>
<keyword evidence="1" id="KW-0812">Transmembrane</keyword>
<reference evidence="2 3" key="1">
    <citation type="journal article" date="2017" name="ISME J.">
        <title>Energy and carbon metabolisms in a deep terrestrial subsurface fluid microbial community.</title>
        <authorList>
            <person name="Momper L."/>
            <person name="Jungbluth S.P."/>
            <person name="Lee M.D."/>
            <person name="Amend J.P."/>
        </authorList>
    </citation>
    <scope>NUCLEOTIDE SEQUENCE [LARGE SCALE GENOMIC DNA]</scope>
    <source>
        <strain evidence="2">SURF_17</strain>
    </source>
</reference>
<feature type="transmembrane region" description="Helical" evidence="1">
    <location>
        <begin position="254"/>
        <end position="276"/>
    </location>
</feature>
<evidence type="ECO:0000313" key="3">
    <source>
        <dbReference type="Proteomes" id="UP000285961"/>
    </source>
</evidence>
<evidence type="ECO:0000256" key="1">
    <source>
        <dbReference type="SAM" id="Phobius"/>
    </source>
</evidence>
<feature type="transmembrane region" description="Helical" evidence="1">
    <location>
        <begin position="464"/>
        <end position="484"/>
    </location>
</feature>
<dbReference type="Proteomes" id="UP000285961">
    <property type="component" value="Unassembled WGS sequence"/>
</dbReference>
<comment type="caution">
    <text evidence="2">The sequence shown here is derived from an EMBL/GenBank/DDBJ whole genome shotgun (WGS) entry which is preliminary data.</text>
</comment>
<feature type="transmembrane region" description="Helical" evidence="1">
    <location>
        <begin position="435"/>
        <end position="452"/>
    </location>
</feature>
<dbReference type="AlphaFoldDB" id="A0A419F2P6"/>
<feature type="transmembrane region" description="Helical" evidence="1">
    <location>
        <begin position="171"/>
        <end position="195"/>
    </location>
</feature>
<dbReference type="EMBL" id="QZKI01000040">
    <property type="protein sequence ID" value="RJP72759.1"/>
    <property type="molecule type" value="Genomic_DNA"/>
</dbReference>
<feature type="transmembrane region" description="Helical" evidence="1">
    <location>
        <begin position="224"/>
        <end position="242"/>
    </location>
</feature>
<name>A0A419F2P6_9BACT</name>
<sequence>MDSTEENHKVQDNGEKKADIPVFLAWFPLALTAFAVSAYVLGRNSPWMLWAFNLWDYLPVPLSYVLMALTLLFSLPPVLKFVATFVEKLGLTTPNLSSKKANRFLRAGLVGVGLFLLFWVFSERRGAIDTYFFIRYAQEGRPFIFKEAGGTFLFFVALHLANALGVEHLEILRIFICGSGVLFIFFLYKLICLLYEPKVERLLAGAFLIVPGYIRLYFGHIEMYGFLLTAVCAYLYFAIRYAKGKNGILPPALLLGLSTWLHLSAVLLLPSLIYSIHVTGNKEKGGHGRAKVFMKAALFFIMPFAAFLLVMLMLGYQSWIRDNLVWLLTLLGLHEDPMVAVTATIPFFKPRVYVLYGNVVSQYTFLSKSHVLFLLNANAILSPGGLLVCVPLLFLYIRKNGLRDTTLTFILIASLSLFLYSLIIYPMYWAYDWDLFSATAFCYTFLAAYLLMKYFKGRKVVAYLVIYLASFSLFFVTLPFLSLASMRSIRNAGPFAIEIQPFEFINRTMGNPDALMRLDMGRSRDGNLGESQ</sequence>
<feature type="transmembrane region" description="Helical" evidence="1">
    <location>
        <begin position="103"/>
        <end position="122"/>
    </location>
</feature>
<feature type="transmembrane region" description="Helical" evidence="1">
    <location>
        <begin position="409"/>
        <end position="429"/>
    </location>
</feature>
<feature type="transmembrane region" description="Helical" evidence="1">
    <location>
        <begin position="371"/>
        <end position="397"/>
    </location>
</feature>
<evidence type="ECO:0000313" key="2">
    <source>
        <dbReference type="EMBL" id="RJP72759.1"/>
    </source>
</evidence>
<feature type="transmembrane region" description="Helical" evidence="1">
    <location>
        <begin position="20"/>
        <end position="41"/>
    </location>
</feature>
<feature type="transmembrane region" description="Helical" evidence="1">
    <location>
        <begin position="143"/>
        <end position="165"/>
    </location>
</feature>
<organism evidence="2 3">
    <name type="scientific">Candidatus Abyssobacteria bacterium SURF_17</name>
    <dbReference type="NCBI Taxonomy" id="2093361"/>
    <lineage>
        <taxon>Bacteria</taxon>
        <taxon>Pseudomonadati</taxon>
        <taxon>Candidatus Hydrogenedentota</taxon>
        <taxon>Candidatus Abyssobacteria</taxon>
    </lineage>
</organism>
<feature type="transmembrane region" description="Helical" evidence="1">
    <location>
        <begin position="62"/>
        <end position="83"/>
    </location>
</feature>
<protein>
    <recommendedName>
        <fullName evidence="4">Glycosyltransferase RgtA/B/C/D-like domain-containing protein</fullName>
    </recommendedName>
</protein>
<gene>
    <name evidence="2" type="ORF">C4532_05635</name>
</gene>
<proteinExistence type="predicted"/>
<accession>A0A419F2P6</accession>
<feature type="transmembrane region" description="Helical" evidence="1">
    <location>
        <begin position="296"/>
        <end position="316"/>
    </location>
</feature>